<dbReference type="AlphaFoldDB" id="A0AAV1CWV0"/>
<dbReference type="EMBL" id="OX459120">
    <property type="protein sequence ID" value="CAI9098998.1"/>
    <property type="molecule type" value="Genomic_DNA"/>
</dbReference>
<proteinExistence type="predicted"/>
<feature type="transmembrane region" description="Helical" evidence="1">
    <location>
        <begin position="20"/>
        <end position="39"/>
    </location>
</feature>
<name>A0AAV1CWV0_OLDCO</name>
<keyword evidence="3" id="KW-1185">Reference proteome</keyword>
<evidence type="ECO:0000313" key="2">
    <source>
        <dbReference type="EMBL" id="CAI9098998.1"/>
    </source>
</evidence>
<keyword evidence="1" id="KW-0812">Transmembrane</keyword>
<sequence>MATDYPNTPSATNIADGHVPMWMLFVDVVTASIGTALLLNHYSYTESVVSKPAGLMSMIAESVKTLLAADGTTSIPTAQIVLSTDRLAETLLVVNRIAEYASVIADSVVIPTTAVERSPSAAETVGAHDQKQ</sequence>
<accession>A0AAV1CWV0</accession>
<keyword evidence="1" id="KW-0472">Membrane</keyword>
<evidence type="ECO:0000256" key="1">
    <source>
        <dbReference type="SAM" id="Phobius"/>
    </source>
</evidence>
<reference evidence="2" key="1">
    <citation type="submission" date="2023-03" db="EMBL/GenBank/DDBJ databases">
        <authorList>
            <person name="Julca I."/>
        </authorList>
    </citation>
    <scope>NUCLEOTIDE SEQUENCE</scope>
</reference>
<gene>
    <name evidence="2" type="ORF">OLC1_LOCUS9095</name>
</gene>
<evidence type="ECO:0000313" key="3">
    <source>
        <dbReference type="Proteomes" id="UP001161247"/>
    </source>
</evidence>
<protein>
    <submittedName>
        <fullName evidence="2">OLC1v1035742C1</fullName>
    </submittedName>
</protein>
<keyword evidence="1" id="KW-1133">Transmembrane helix</keyword>
<dbReference type="Proteomes" id="UP001161247">
    <property type="component" value="Chromosome 3"/>
</dbReference>
<organism evidence="2 3">
    <name type="scientific">Oldenlandia corymbosa var. corymbosa</name>
    <dbReference type="NCBI Taxonomy" id="529605"/>
    <lineage>
        <taxon>Eukaryota</taxon>
        <taxon>Viridiplantae</taxon>
        <taxon>Streptophyta</taxon>
        <taxon>Embryophyta</taxon>
        <taxon>Tracheophyta</taxon>
        <taxon>Spermatophyta</taxon>
        <taxon>Magnoliopsida</taxon>
        <taxon>eudicotyledons</taxon>
        <taxon>Gunneridae</taxon>
        <taxon>Pentapetalae</taxon>
        <taxon>asterids</taxon>
        <taxon>lamiids</taxon>
        <taxon>Gentianales</taxon>
        <taxon>Rubiaceae</taxon>
        <taxon>Rubioideae</taxon>
        <taxon>Spermacoceae</taxon>
        <taxon>Hedyotis-Oldenlandia complex</taxon>
        <taxon>Oldenlandia</taxon>
    </lineage>
</organism>